<evidence type="ECO:0000313" key="11">
    <source>
        <dbReference type="Proteomes" id="UP000472267"/>
    </source>
</evidence>
<evidence type="ECO:0000256" key="3">
    <source>
        <dbReference type="ARBA" id="ARBA00012732"/>
    </source>
</evidence>
<dbReference type="Ensembl" id="ENSSFAT00005008032.1">
    <property type="protein sequence ID" value="ENSSFAP00005007640.1"/>
    <property type="gene ID" value="ENSSFAG00005004528.1"/>
</dbReference>
<reference evidence="10" key="2">
    <citation type="submission" date="2025-08" db="UniProtKB">
        <authorList>
            <consortium name="Ensembl"/>
        </authorList>
    </citation>
    <scope>IDENTIFICATION</scope>
</reference>
<dbReference type="Proteomes" id="UP000472267">
    <property type="component" value="Chromosome 6"/>
</dbReference>
<evidence type="ECO:0000313" key="10">
    <source>
        <dbReference type="Ensembl" id="ENSSFAP00005007640.1"/>
    </source>
</evidence>
<feature type="active site" evidence="8">
    <location>
        <position position="71"/>
    </location>
</feature>
<evidence type="ECO:0000256" key="1">
    <source>
        <dbReference type="ARBA" id="ARBA00000632"/>
    </source>
</evidence>
<feature type="region of interest" description="Disordered" evidence="9">
    <location>
        <begin position="1"/>
        <end position="54"/>
    </location>
</feature>
<dbReference type="GO" id="GO:0003796">
    <property type="term" value="F:lysozyme activity"/>
    <property type="evidence" value="ECO:0007669"/>
    <property type="project" value="UniProtKB-EC"/>
</dbReference>
<dbReference type="PRINTS" id="PR00749">
    <property type="entry name" value="LYSOZYMEG"/>
</dbReference>
<dbReference type="PIRSF" id="PIRSF001065">
    <property type="entry name" value="Lysozyme_g"/>
    <property type="match status" value="1"/>
</dbReference>
<evidence type="ECO:0000256" key="6">
    <source>
        <dbReference type="ARBA" id="ARBA00023295"/>
    </source>
</evidence>
<dbReference type="SUPFAM" id="SSF53955">
    <property type="entry name" value="Lysozyme-like"/>
    <property type="match status" value="1"/>
</dbReference>
<dbReference type="InterPro" id="IPR023346">
    <property type="entry name" value="Lysozyme-like_dom_sf"/>
</dbReference>
<feature type="compositionally biased region" description="Polar residues" evidence="9">
    <location>
        <begin position="8"/>
        <end position="29"/>
    </location>
</feature>
<comment type="catalytic activity">
    <reaction evidence="1">
        <text>Hydrolysis of (1-&gt;4)-beta-linkages between N-acetylmuramic acid and N-acetyl-D-glucosamine residues in a peptidoglycan and between N-acetyl-D-glucosamine residues in chitodextrins.</text>
        <dbReference type="EC" id="3.2.1.17"/>
    </reaction>
</comment>
<reference evidence="10" key="1">
    <citation type="submission" date="2019-06" db="EMBL/GenBank/DDBJ databases">
        <authorList>
            <consortium name="Wellcome Sanger Institute Data Sharing"/>
        </authorList>
    </citation>
    <scope>NUCLEOTIDE SEQUENCE [LARGE SCALE GENOMIC DNA]</scope>
</reference>
<keyword evidence="6" id="KW-0378">Hydrolase</keyword>
<evidence type="ECO:0000256" key="5">
    <source>
        <dbReference type="ARBA" id="ARBA00022638"/>
    </source>
</evidence>
<dbReference type="AlphaFoldDB" id="A0A672FSC1"/>
<dbReference type="PANTHER" id="PTHR31698:SF8">
    <property type="entry name" value="LYSOZYME G-RELATED"/>
    <property type="match status" value="1"/>
</dbReference>
<dbReference type="PANTHER" id="PTHR31698">
    <property type="entry name" value="LYSOZYME G FAMILY MEMBER"/>
    <property type="match status" value="1"/>
</dbReference>
<sequence length="147" mass="16021">MSYRDISNVPTTGASWQTGQGDKLNSSGVAASEKMAEMDAGRMRQHKAKIDSVAHSRGVDPALLAGIVSRESRAGNQLQNGWGDHGKAWGLMQVDVTPNGGRHTPRGGWDSEEHISQAADILVDSVKTIERKFPHWSKEEQLKGLFD</sequence>
<dbReference type="GO" id="GO:0050830">
    <property type="term" value="P:defense response to Gram-positive bacterium"/>
    <property type="evidence" value="ECO:0007669"/>
    <property type="project" value="TreeGrafter"/>
</dbReference>
<organism evidence="10 11">
    <name type="scientific">Salarias fasciatus</name>
    <name type="common">Jewelled blenny</name>
    <name type="synonym">Blennius fasciatus</name>
    <dbReference type="NCBI Taxonomy" id="181472"/>
    <lineage>
        <taxon>Eukaryota</taxon>
        <taxon>Metazoa</taxon>
        <taxon>Chordata</taxon>
        <taxon>Craniata</taxon>
        <taxon>Vertebrata</taxon>
        <taxon>Euteleostomi</taxon>
        <taxon>Actinopterygii</taxon>
        <taxon>Neopterygii</taxon>
        <taxon>Teleostei</taxon>
        <taxon>Neoteleostei</taxon>
        <taxon>Acanthomorphata</taxon>
        <taxon>Ovalentaria</taxon>
        <taxon>Blenniimorphae</taxon>
        <taxon>Blenniiformes</taxon>
        <taxon>Blennioidei</taxon>
        <taxon>Blenniidae</taxon>
        <taxon>Salariinae</taxon>
        <taxon>Salarias</taxon>
    </lineage>
</organism>
<dbReference type="Gene3D" id="1.10.530.10">
    <property type="match status" value="1"/>
</dbReference>
<reference evidence="10" key="3">
    <citation type="submission" date="2025-09" db="UniProtKB">
        <authorList>
            <consortium name="Ensembl"/>
        </authorList>
    </citation>
    <scope>IDENTIFICATION</scope>
</reference>
<dbReference type="GO" id="GO:0031640">
    <property type="term" value="P:killing of cells of another organism"/>
    <property type="evidence" value="ECO:0007669"/>
    <property type="project" value="UniProtKB-KW"/>
</dbReference>
<dbReference type="EC" id="3.2.1.17" evidence="3"/>
<dbReference type="OMA" id="HINQGAT"/>
<keyword evidence="5" id="KW-0081">Bacteriolytic enzyme</keyword>
<accession>A0A672FSC1</accession>
<dbReference type="GO" id="GO:0005576">
    <property type="term" value="C:extracellular region"/>
    <property type="evidence" value="ECO:0007669"/>
    <property type="project" value="TreeGrafter"/>
</dbReference>
<keyword evidence="6" id="KW-0326">Glycosidase</keyword>
<name>A0A672FSC1_SALFA</name>
<evidence type="ECO:0000256" key="9">
    <source>
        <dbReference type="SAM" id="MobiDB-lite"/>
    </source>
</evidence>
<proteinExistence type="inferred from homology"/>
<evidence type="ECO:0000256" key="2">
    <source>
        <dbReference type="ARBA" id="ARBA00008902"/>
    </source>
</evidence>
<evidence type="ECO:0000256" key="7">
    <source>
        <dbReference type="ARBA" id="ARBA00031262"/>
    </source>
</evidence>
<feature type="active site" evidence="8">
    <location>
        <position position="84"/>
    </location>
</feature>
<dbReference type="GO" id="GO:0009253">
    <property type="term" value="P:peptidoglycan catabolic process"/>
    <property type="evidence" value="ECO:0007669"/>
    <property type="project" value="InterPro"/>
</dbReference>
<keyword evidence="5" id="KW-0929">Antimicrobial</keyword>
<dbReference type="InterPro" id="IPR002152">
    <property type="entry name" value="Glyco_hydro_23"/>
</dbReference>
<evidence type="ECO:0000256" key="4">
    <source>
        <dbReference type="ARBA" id="ARBA00016485"/>
    </source>
</evidence>
<protein>
    <recommendedName>
        <fullName evidence="4">Lysozyme g</fullName>
        <ecNumber evidence="3">3.2.1.17</ecNumber>
    </recommendedName>
    <alternativeName>
        <fullName evidence="7">1,4-beta-N-acetylmuramidase</fullName>
    </alternativeName>
</protein>
<feature type="compositionally biased region" description="Basic and acidic residues" evidence="9">
    <location>
        <begin position="34"/>
        <end position="54"/>
    </location>
</feature>
<keyword evidence="11" id="KW-1185">Reference proteome</keyword>
<comment type="similarity">
    <text evidence="2">Belongs to the glycosyl hydrolase 23 family.</text>
</comment>
<evidence type="ECO:0000256" key="8">
    <source>
        <dbReference type="PIRSR" id="PIRSR001065-1"/>
    </source>
</evidence>